<sequence length="83" mass="9540">MKSSFREASLLIRKPVELWVQNSMKSPQCPFDGAAFSQCRPVFFPFEPHVSQMHVSTDELSKQLDCLLQIESQYHAKENEGSH</sequence>
<evidence type="ECO:0000313" key="1">
    <source>
        <dbReference type="EMBL" id="MCY9610938.1"/>
    </source>
</evidence>
<dbReference type="Proteomes" id="UP001209276">
    <property type="component" value="Unassembled WGS sequence"/>
</dbReference>
<gene>
    <name evidence="1" type="ORF">M5W83_27720</name>
</gene>
<organism evidence="1 2">
    <name type="scientific">Paenibacillus thiaminolyticus</name>
    <name type="common">Bacillus thiaminolyticus</name>
    <dbReference type="NCBI Taxonomy" id="49283"/>
    <lineage>
        <taxon>Bacteria</taxon>
        <taxon>Bacillati</taxon>
        <taxon>Bacillota</taxon>
        <taxon>Bacilli</taxon>
        <taxon>Bacillales</taxon>
        <taxon>Paenibacillaceae</taxon>
        <taxon>Paenibacillus</taxon>
    </lineage>
</organism>
<protein>
    <submittedName>
        <fullName evidence="1">Uncharacterized protein</fullName>
    </submittedName>
</protein>
<evidence type="ECO:0000313" key="2">
    <source>
        <dbReference type="Proteomes" id="UP001209276"/>
    </source>
</evidence>
<dbReference type="GeneID" id="77000032"/>
<comment type="caution">
    <text evidence="1">The sequence shown here is derived from an EMBL/GenBank/DDBJ whole genome shotgun (WGS) entry which is preliminary data.</text>
</comment>
<dbReference type="EMBL" id="JAMDMM010000066">
    <property type="protein sequence ID" value="MCY9610938.1"/>
    <property type="molecule type" value="Genomic_DNA"/>
</dbReference>
<proteinExistence type="predicted"/>
<keyword evidence="2" id="KW-1185">Reference proteome</keyword>
<reference evidence="1 2" key="1">
    <citation type="submission" date="2022-05" db="EMBL/GenBank/DDBJ databases">
        <title>Genome Sequencing of Bee-Associated Microbes.</title>
        <authorList>
            <person name="Dunlap C."/>
        </authorList>
    </citation>
    <scope>NUCLEOTIDE SEQUENCE [LARGE SCALE GENOMIC DNA]</scope>
    <source>
        <strain evidence="1 2">NRRL B-14613</strain>
    </source>
</reference>
<accession>A0ABT4G4D2</accession>
<dbReference type="RefSeq" id="WP_181823472.1">
    <property type="nucleotide sequence ID" value="NZ_CABMNB010000036.1"/>
</dbReference>
<name>A0ABT4G4D2_PANTH</name>